<proteinExistence type="predicted"/>
<dbReference type="Pfam" id="PF05867">
    <property type="entry name" value="DUF851"/>
    <property type="match status" value="1"/>
</dbReference>
<dbReference type="EMBL" id="AZBU02000003">
    <property type="protein sequence ID" value="TKR89742.1"/>
    <property type="molecule type" value="Genomic_DNA"/>
</dbReference>
<reference evidence="2 3" key="2">
    <citation type="journal article" date="2019" name="G3 (Bethesda)">
        <title>Hybrid Assembly of the Genome of the Entomopathogenic Nematode Steinernema carpocapsae Identifies the X-Chromosome.</title>
        <authorList>
            <person name="Serra L."/>
            <person name="Macchietto M."/>
            <person name="Macias-Munoz A."/>
            <person name="McGill C.J."/>
            <person name="Rodriguez I.M."/>
            <person name="Rodriguez B."/>
            <person name="Murad R."/>
            <person name="Mortazavi A."/>
        </authorList>
    </citation>
    <scope>NUCLEOTIDE SEQUENCE [LARGE SCALE GENOMIC DNA]</scope>
    <source>
        <strain evidence="2 3">ALL</strain>
    </source>
</reference>
<feature type="compositionally biased region" description="Basic and acidic residues" evidence="1">
    <location>
        <begin position="73"/>
        <end position="87"/>
    </location>
</feature>
<sequence length="489" mass="56230">MTGKKKPENAGKWHRFRFWRNKEKPDEGTRRDGGSKWPEKLLKKFKKPKKGGAGPSNSKESSRDTSSQTATSRESRSSGEVIKEPNPKKAHALPRKENVPRPSEAPKKDANPPKPRQQEEAKERTTREREKTTKEKPNEIKKQQQKEAKEQKAAKEKHFKEQSDTISCDMDKTAAKNHHLSREFKQRQKKGSEEDSKDGKSKGNSLRRQFSSFRERQAKNWTLVKTFMSRPYKAQSMQKILGKVSQRKEYREKQSASSENSNSSSFISLLKQGDEMPTPASPSTSSKQCPPSSEGNSQLHVNIKQKLFKSPQTIEEKTVEKTREDTKEKGSKEKGEKRRLKLVKNNDNGGKLFVEEGRPFWQQKGKIKERKVDPDDDLTDDEVPMNAECLLDVHLGKLKLIEMPHKQVTLDPYATLEVLESRDELFFVRNIIFSNTVRSMINLNDDATLSEKKTSAVQEKGKLTWKEEPKQIGAYDPRKPKTISKEKWK</sequence>
<dbReference type="InterPro" id="IPR008569">
    <property type="entry name" value="DUF851"/>
</dbReference>
<feature type="compositionally biased region" description="Basic and acidic residues" evidence="1">
    <location>
        <begin position="314"/>
        <end position="336"/>
    </location>
</feature>
<feature type="compositionally biased region" description="Polar residues" evidence="1">
    <location>
        <begin position="202"/>
        <end position="212"/>
    </location>
</feature>
<protein>
    <submittedName>
        <fullName evidence="2">Uncharacterized protein</fullName>
    </submittedName>
</protein>
<organism evidence="2 3">
    <name type="scientific">Steinernema carpocapsae</name>
    <name type="common">Entomopathogenic nematode</name>
    <dbReference type="NCBI Taxonomy" id="34508"/>
    <lineage>
        <taxon>Eukaryota</taxon>
        <taxon>Metazoa</taxon>
        <taxon>Ecdysozoa</taxon>
        <taxon>Nematoda</taxon>
        <taxon>Chromadorea</taxon>
        <taxon>Rhabditida</taxon>
        <taxon>Tylenchina</taxon>
        <taxon>Panagrolaimomorpha</taxon>
        <taxon>Strongyloidoidea</taxon>
        <taxon>Steinernematidae</taxon>
        <taxon>Steinernema</taxon>
    </lineage>
</organism>
<feature type="compositionally biased region" description="Polar residues" evidence="1">
    <location>
        <begin position="281"/>
        <end position="300"/>
    </location>
</feature>
<gene>
    <name evidence="2" type="ORF">L596_013799</name>
</gene>
<feature type="compositionally biased region" description="Basic and acidic residues" evidence="1">
    <location>
        <begin position="94"/>
        <end position="201"/>
    </location>
</feature>
<feature type="region of interest" description="Disordered" evidence="1">
    <location>
        <begin position="458"/>
        <end position="489"/>
    </location>
</feature>
<feature type="compositionally biased region" description="Basic and acidic residues" evidence="1">
    <location>
        <begin position="20"/>
        <end position="42"/>
    </location>
</feature>
<dbReference type="AlphaFoldDB" id="A0A4U5P1D8"/>
<dbReference type="Proteomes" id="UP000298663">
    <property type="component" value="Unassembled WGS sequence"/>
</dbReference>
<reference evidence="2 3" key="1">
    <citation type="journal article" date="2015" name="Genome Biol.">
        <title>Comparative genomics of Steinernema reveals deeply conserved gene regulatory networks.</title>
        <authorList>
            <person name="Dillman A.R."/>
            <person name="Macchietto M."/>
            <person name="Porter C.F."/>
            <person name="Rogers A."/>
            <person name="Williams B."/>
            <person name="Antoshechkin I."/>
            <person name="Lee M.M."/>
            <person name="Goodwin Z."/>
            <person name="Lu X."/>
            <person name="Lewis E.E."/>
            <person name="Goodrich-Blair H."/>
            <person name="Stock S.P."/>
            <person name="Adams B.J."/>
            <person name="Sternberg P.W."/>
            <person name="Mortazavi A."/>
        </authorList>
    </citation>
    <scope>NUCLEOTIDE SEQUENCE [LARGE SCALE GENOMIC DNA]</scope>
    <source>
        <strain evidence="2 3">ALL</strain>
    </source>
</reference>
<feature type="region of interest" description="Disordered" evidence="1">
    <location>
        <begin position="1"/>
        <end position="338"/>
    </location>
</feature>
<feature type="compositionally biased region" description="Basic and acidic residues" evidence="1">
    <location>
        <begin position="1"/>
        <end position="11"/>
    </location>
</feature>
<evidence type="ECO:0000256" key="1">
    <source>
        <dbReference type="SAM" id="MobiDB-lite"/>
    </source>
</evidence>
<dbReference type="STRING" id="34508.A0A4U5P1D8"/>
<evidence type="ECO:0000313" key="3">
    <source>
        <dbReference type="Proteomes" id="UP000298663"/>
    </source>
</evidence>
<keyword evidence="3" id="KW-1185">Reference proteome</keyword>
<feature type="compositionally biased region" description="Low complexity" evidence="1">
    <location>
        <begin position="255"/>
        <end position="268"/>
    </location>
</feature>
<evidence type="ECO:0000313" key="2">
    <source>
        <dbReference type="EMBL" id="TKR89742.1"/>
    </source>
</evidence>
<dbReference type="OrthoDB" id="5867859at2759"/>
<name>A0A4U5P1D8_STECR</name>
<accession>A0A4U5P1D8</accession>
<comment type="caution">
    <text evidence="2">The sequence shown here is derived from an EMBL/GenBank/DDBJ whole genome shotgun (WGS) entry which is preliminary data.</text>
</comment>